<evidence type="ECO:0000313" key="2">
    <source>
        <dbReference type="Proteomes" id="UP000023152"/>
    </source>
</evidence>
<protein>
    <submittedName>
        <fullName evidence="1">Uncharacterized protein</fullName>
    </submittedName>
</protein>
<proteinExistence type="predicted"/>
<dbReference type="AlphaFoldDB" id="X6M2Y6"/>
<dbReference type="EMBL" id="ASPP01025479">
    <property type="protein sequence ID" value="ETO07981.1"/>
    <property type="molecule type" value="Genomic_DNA"/>
</dbReference>
<evidence type="ECO:0000313" key="1">
    <source>
        <dbReference type="EMBL" id="ETO07981.1"/>
    </source>
</evidence>
<organism evidence="1 2">
    <name type="scientific">Reticulomyxa filosa</name>
    <dbReference type="NCBI Taxonomy" id="46433"/>
    <lineage>
        <taxon>Eukaryota</taxon>
        <taxon>Sar</taxon>
        <taxon>Rhizaria</taxon>
        <taxon>Retaria</taxon>
        <taxon>Foraminifera</taxon>
        <taxon>Monothalamids</taxon>
        <taxon>Reticulomyxidae</taxon>
        <taxon>Reticulomyxa</taxon>
    </lineage>
</organism>
<reference evidence="1 2" key="1">
    <citation type="journal article" date="2013" name="Curr. Biol.">
        <title>The Genome of the Foraminiferan Reticulomyxa filosa.</title>
        <authorList>
            <person name="Glockner G."/>
            <person name="Hulsmann N."/>
            <person name="Schleicher M."/>
            <person name="Noegel A.A."/>
            <person name="Eichinger L."/>
            <person name="Gallinger C."/>
            <person name="Pawlowski J."/>
            <person name="Sierra R."/>
            <person name="Euteneuer U."/>
            <person name="Pillet L."/>
            <person name="Moustafa A."/>
            <person name="Platzer M."/>
            <person name="Groth M."/>
            <person name="Szafranski K."/>
            <person name="Schliwa M."/>
        </authorList>
    </citation>
    <scope>NUCLEOTIDE SEQUENCE [LARGE SCALE GENOMIC DNA]</scope>
</reference>
<gene>
    <name evidence="1" type="ORF">RFI_29409</name>
</gene>
<name>X6M2Y6_RETFI</name>
<keyword evidence="2" id="KW-1185">Reference proteome</keyword>
<sequence>MQLQNSIWEFFEHKSKSLDDEIFQLELLHDIFALKKLYLNKENMRTLRAKKIMNCFTCKKSDDTLMCLNALTDKQISHDRSKPKTLMEQLLRKAESNLSKEMHALIKECMNGRQGKDLITSCKNELLYVIKQITQNPIAQLHLQNFDPIQQQTLRKLFEDEKSVSQSDLELWVDILLPITSDDTFQQQRAAAMNRIKTWMQQRRLVDQGIYLEMTQQIAKINSDMIDIPFICN</sequence>
<comment type="caution">
    <text evidence="1">The sequence shown here is derived from an EMBL/GenBank/DDBJ whole genome shotgun (WGS) entry which is preliminary data.</text>
</comment>
<accession>X6M2Y6</accession>
<dbReference type="Proteomes" id="UP000023152">
    <property type="component" value="Unassembled WGS sequence"/>
</dbReference>